<dbReference type="InterPro" id="IPR008927">
    <property type="entry name" value="6-PGluconate_DH-like_C_sf"/>
</dbReference>
<dbReference type="GO" id="GO:0046168">
    <property type="term" value="P:glycerol-3-phosphate catabolic process"/>
    <property type="evidence" value="ECO:0007669"/>
    <property type="project" value="InterPro"/>
</dbReference>
<feature type="binding site" evidence="8">
    <location>
        <position position="114"/>
    </location>
    <ligand>
        <name>NAD(+)</name>
        <dbReference type="ChEBI" id="CHEBI:57540"/>
    </ligand>
</feature>
<dbReference type="PANTHER" id="PTHR11728">
    <property type="entry name" value="GLYCEROL-3-PHOSPHATE DEHYDROGENASE"/>
    <property type="match status" value="1"/>
</dbReference>
<dbReference type="Gene3D" id="3.40.50.720">
    <property type="entry name" value="NAD(P)-binding Rossmann-like Domain"/>
    <property type="match status" value="1"/>
</dbReference>
<feature type="binding site" evidence="8">
    <location>
        <position position="244"/>
    </location>
    <ligand>
        <name>NAD(+)</name>
        <dbReference type="ChEBI" id="CHEBI:57540"/>
    </ligand>
</feature>
<dbReference type="GO" id="GO:0008654">
    <property type="term" value="P:phospholipid biosynthetic process"/>
    <property type="evidence" value="ECO:0007669"/>
    <property type="project" value="UniProtKB-KW"/>
</dbReference>
<dbReference type="PROSITE" id="PS00957">
    <property type="entry name" value="NAD_G3PDH"/>
    <property type="match status" value="1"/>
</dbReference>
<evidence type="ECO:0000256" key="5">
    <source>
        <dbReference type="ARBA" id="ARBA00023209"/>
    </source>
</evidence>
<evidence type="ECO:0000259" key="10">
    <source>
        <dbReference type="Pfam" id="PF07479"/>
    </source>
</evidence>
<keyword evidence="3" id="KW-0560">Oxidoreductase</keyword>
<evidence type="ECO:0000313" key="12">
    <source>
        <dbReference type="Proteomes" id="UP000229749"/>
    </source>
</evidence>
<evidence type="ECO:0000256" key="3">
    <source>
        <dbReference type="ARBA" id="ARBA00023002"/>
    </source>
</evidence>
<evidence type="ECO:0000256" key="7">
    <source>
        <dbReference type="PIRSR" id="PIRSR000114-1"/>
    </source>
</evidence>
<evidence type="ECO:0000256" key="1">
    <source>
        <dbReference type="ARBA" id="ARBA00011009"/>
    </source>
</evidence>
<dbReference type="SUPFAM" id="SSF48179">
    <property type="entry name" value="6-phosphogluconate dehydrogenase C-terminal domain-like"/>
    <property type="match status" value="1"/>
</dbReference>
<keyword evidence="5" id="KW-0594">Phospholipid biosynthesis</keyword>
<dbReference type="InterPro" id="IPR036291">
    <property type="entry name" value="NAD(P)-bd_dom_sf"/>
</dbReference>
<dbReference type="InterPro" id="IPR013328">
    <property type="entry name" value="6PGD_dom2"/>
</dbReference>
<dbReference type="InterPro" id="IPR006168">
    <property type="entry name" value="G3P_DH_NAD-dep"/>
</dbReference>
<feature type="active site" description="Proton acceptor" evidence="7">
    <location>
        <position position="164"/>
    </location>
</feature>
<keyword evidence="8" id="KW-0520">NAD</keyword>
<sequence>MYITIIGMGRIGQAIQHLLKSEHTIECYDTDPSKLITQKPIEDIIPHSEIIFLCVPSWALRTSLLQIRPWISKNTSLVCLSKGIDEQTTQTMDEILEQVLPTHAFAMLIGPMMAEELLQDRGGVGVLACSQKELFKTIRDIFDPSLKLIPSTEVHAIALAGVLKNIYAMGLGIADALLFSQNYKGWFVSRAIEEMMVILKTLGYNPDILLGPAGLADFIATGFSPYSNNRAVGEAFVKGGADQKRGGGSVSITPLLRLIGSKEIKLPLLFGLDEIVNHGANPQIIYKKIFEEDADF</sequence>
<evidence type="ECO:0000256" key="4">
    <source>
        <dbReference type="ARBA" id="ARBA00023098"/>
    </source>
</evidence>
<dbReference type="GO" id="GO:0051287">
    <property type="term" value="F:NAD binding"/>
    <property type="evidence" value="ECO:0007669"/>
    <property type="project" value="InterPro"/>
</dbReference>
<evidence type="ECO:0000256" key="2">
    <source>
        <dbReference type="ARBA" id="ARBA00022516"/>
    </source>
</evidence>
<dbReference type="Proteomes" id="UP000229749">
    <property type="component" value="Unassembled WGS sequence"/>
</dbReference>
<gene>
    <name evidence="11" type="ORF">CO172_01065</name>
</gene>
<comment type="similarity">
    <text evidence="1">Belongs to the NAD-dependent glycerol-3-phosphate dehydrogenase family.</text>
</comment>
<keyword evidence="4" id="KW-0443">Lipid metabolism</keyword>
<dbReference type="EMBL" id="PFWS01000016">
    <property type="protein sequence ID" value="PJA47505.1"/>
    <property type="molecule type" value="Genomic_DNA"/>
</dbReference>
<dbReference type="PIRSF" id="PIRSF000114">
    <property type="entry name" value="Glycerol-3-P_dh"/>
    <property type="match status" value="1"/>
</dbReference>
<evidence type="ECO:0000259" key="9">
    <source>
        <dbReference type="Pfam" id="PF01210"/>
    </source>
</evidence>
<keyword evidence="6" id="KW-1208">Phospholipid metabolism</keyword>
<dbReference type="GO" id="GO:0016616">
    <property type="term" value="F:oxidoreductase activity, acting on the CH-OH group of donors, NAD or NADP as acceptor"/>
    <property type="evidence" value="ECO:0007669"/>
    <property type="project" value="InterPro"/>
</dbReference>
<feature type="domain" description="Glycerol-3-phosphate dehydrogenase NAD-dependent N-terminal" evidence="9">
    <location>
        <begin position="32"/>
        <end position="133"/>
    </location>
</feature>
<dbReference type="PANTHER" id="PTHR11728:SF1">
    <property type="entry name" value="GLYCEROL-3-PHOSPHATE DEHYDROGENASE [NAD(+)] 2, CHLOROPLASTIC"/>
    <property type="match status" value="1"/>
</dbReference>
<dbReference type="Pfam" id="PF07479">
    <property type="entry name" value="NAD_Gly3P_dh_C"/>
    <property type="match status" value="1"/>
</dbReference>
<dbReference type="Pfam" id="PF01210">
    <property type="entry name" value="NAD_Gly3P_dh_N"/>
    <property type="match status" value="1"/>
</dbReference>
<accession>A0A2M7XI37</accession>
<dbReference type="AlphaFoldDB" id="A0A2M7XI37"/>
<comment type="caution">
    <text evidence="11">The sequence shown here is derived from an EMBL/GenBank/DDBJ whole genome shotgun (WGS) entry which is preliminary data.</text>
</comment>
<protein>
    <recommendedName>
        <fullName evidence="13">Glycerol-3-phosphate dehydrogenase</fullName>
    </recommendedName>
</protein>
<organism evidence="11 12">
    <name type="scientific">Candidatus Uhrbacteria bacterium CG_4_9_14_3_um_filter_36_7</name>
    <dbReference type="NCBI Taxonomy" id="1975033"/>
    <lineage>
        <taxon>Bacteria</taxon>
        <taxon>Candidatus Uhriibacteriota</taxon>
    </lineage>
</organism>
<feature type="domain" description="Glycerol-3-phosphate dehydrogenase NAD-dependent C-terminal" evidence="10">
    <location>
        <begin position="154"/>
        <end position="285"/>
    </location>
</feature>
<name>A0A2M7XI37_9BACT</name>
<proteinExistence type="inferred from homology"/>
<dbReference type="GO" id="GO:0005975">
    <property type="term" value="P:carbohydrate metabolic process"/>
    <property type="evidence" value="ECO:0007669"/>
    <property type="project" value="InterPro"/>
</dbReference>
<evidence type="ECO:0000256" key="8">
    <source>
        <dbReference type="PIRSR" id="PIRSR000114-3"/>
    </source>
</evidence>
<evidence type="ECO:0008006" key="13">
    <source>
        <dbReference type="Google" id="ProtNLM"/>
    </source>
</evidence>
<keyword evidence="2" id="KW-0444">Lipid biosynthesis</keyword>
<dbReference type="InterPro" id="IPR011128">
    <property type="entry name" value="G3P_DH_NAD-dep_N"/>
</dbReference>
<reference evidence="12" key="1">
    <citation type="submission" date="2017-09" db="EMBL/GenBank/DDBJ databases">
        <title>Depth-based differentiation of microbial function through sediment-hosted aquifers and enrichment of novel symbionts in the deep terrestrial subsurface.</title>
        <authorList>
            <person name="Probst A.J."/>
            <person name="Ladd B."/>
            <person name="Jarett J.K."/>
            <person name="Geller-Mcgrath D.E."/>
            <person name="Sieber C.M.K."/>
            <person name="Emerson J.B."/>
            <person name="Anantharaman K."/>
            <person name="Thomas B.C."/>
            <person name="Malmstrom R."/>
            <person name="Stieglmeier M."/>
            <person name="Klingl A."/>
            <person name="Woyke T."/>
            <person name="Ryan C.M."/>
            <person name="Banfield J.F."/>
        </authorList>
    </citation>
    <scope>NUCLEOTIDE SEQUENCE [LARGE SCALE GENOMIC DNA]</scope>
</reference>
<dbReference type="SUPFAM" id="SSF51735">
    <property type="entry name" value="NAD(P)-binding Rossmann-fold domains"/>
    <property type="match status" value="1"/>
</dbReference>
<evidence type="ECO:0000256" key="6">
    <source>
        <dbReference type="ARBA" id="ARBA00023264"/>
    </source>
</evidence>
<dbReference type="InterPro" id="IPR006109">
    <property type="entry name" value="G3P_DH_NAD-dep_C"/>
</dbReference>
<dbReference type="GO" id="GO:0005829">
    <property type="term" value="C:cytosol"/>
    <property type="evidence" value="ECO:0007669"/>
    <property type="project" value="TreeGrafter"/>
</dbReference>
<evidence type="ECO:0000313" key="11">
    <source>
        <dbReference type="EMBL" id="PJA47505.1"/>
    </source>
</evidence>
<dbReference type="Gene3D" id="1.10.1040.10">
    <property type="entry name" value="N-(1-d-carboxylethyl)-l-norvaline Dehydrogenase, domain 2"/>
    <property type="match status" value="1"/>
</dbReference>